<dbReference type="InterPro" id="IPR001254">
    <property type="entry name" value="Trypsin_dom"/>
</dbReference>
<comment type="subcellular location">
    <subcellularLocation>
        <location evidence="1">Secreted</location>
    </subcellularLocation>
</comment>
<evidence type="ECO:0000313" key="8">
    <source>
        <dbReference type="EMBL" id="KAH0808767.1"/>
    </source>
</evidence>
<dbReference type="SUPFAM" id="SSF50494">
    <property type="entry name" value="Trypsin-like serine proteases"/>
    <property type="match status" value="1"/>
</dbReference>
<evidence type="ECO:0000256" key="5">
    <source>
        <dbReference type="ARBA" id="ARBA00076468"/>
    </source>
</evidence>
<proteinExistence type="predicted"/>
<accession>A0A8J6H6I0</accession>
<dbReference type="InterPro" id="IPR018114">
    <property type="entry name" value="TRYPSIN_HIS"/>
</dbReference>
<dbReference type="Proteomes" id="UP000719412">
    <property type="component" value="Unassembled WGS sequence"/>
</dbReference>
<gene>
    <name evidence="8" type="ORF">GEV33_014025</name>
</gene>
<feature type="domain" description="Peptidase S1" evidence="7">
    <location>
        <begin position="67"/>
        <end position="315"/>
    </location>
</feature>
<evidence type="ECO:0000256" key="4">
    <source>
        <dbReference type="ARBA" id="ARBA00068096"/>
    </source>
</evidence>
<comment type="caution">
    <text evidence="8">The sequence shown here is derived from an EMBL/GenBank/DDBJ whole genome shotgun (WGS) entry which is preliminary data.</text>
</comment>
<feature type="signal peptide" evidence="6">
    <location>
        <begin position="1"/>
        <end position="20"/>
    </location>
</feature>
<reference evidence="8" key="2">
    <citation type="submission" date="2021-08" db="EMBL/GenBank/DDBJ databases">
        <authorList>
            <person name="Eriksson T."/>
        </authorList>
    </citation>
    <scope>NUCLEOTIDE SEQUENCE</scope>
    <source>
        <strain evidence="8">Stoneville</strain>
        <tissue evidence="8">Whole head</tissue>
    </source>
</reference>
<dbReference type="InterPro" id="IPR043504">
    <property type="entry name" value="Peptidase_S1_PA_chymotrypsin"/>
</dbReference>
<keyword evidence="2" id="KW-0964">Secreted</keyword>
<dbReference type="PRINTS" id="PR00722">
    <property type="entry name" value="CHYMOTRYPSIN"/>
</dbReference>
<dbReference type="GO" id="GO:0006508">
    <property type="term" value="P:proteolysis"/>
    <property type="evidence" value="ECO:0007669"/>
    <property type="project" value="InterPro"/>
</dbReference>
<dbReference type="InterPro" id="IPR001314">
    <property type="entry name" value="Peptidase_S1A"/>
</dbReference>
<protein>
    <recommendedName>
        <fullName evidence="4">Phenoloxidase-activating factor 2</fullName>
    </recommendedName>
    <alternativeName>
        <fullName evidence="5">Prophenoloxidase-activating factor II</fullName>
    </alternativeName>
</protein>
<keyword evidence="6" id="KW-0732">Signal</keyword>
<keyword evidence="9" id="KW-1185">Reference proteome</keyword>
<feature type="chain" id="PRO_5035152419" description="Phenoloxidase-activating factor 2" evidence="6">
    <location>
        <begin position="21"/>
        <end position="326"/>
    </location>
</feature>
<evidence type="ECO:0000313" key="9">
    <source>
        <dbReference type="Proteomes" id="UP000719412"/>
    </source>
</evidence>
<dbReference type="EMBL" id="JABDTM020028555">
    <property type="protein sequence ID" value="KAH0808767.1"/>
    <property type="molecule type" value="Genomic_DNA"/>
</dbReference>
<dbReference type="FunFam" id="2.40.10.10:FF:000038">
    <property type="entry name" value="Serine protease"/>
    <property type="match status" value="1"/>
</dbReference>
<dbReference type="Gene3D" id="2.40.10.10">
    <property type="entry name" value="Trypsin-like serine proteases"/>
    <property type="match status" value="2"/>
</dbReference>
<dbReference type="PANTHER" id="PTHR24258:SF129">
    <property type="entry name" value="LP15124P-RELATED"/>
    <property type="match status" value="1"/>
</dbReference>
<reference evidence="8" key="1">
    <citation type="journal article" date="2020" name="J Insects Food Feed">
        <title>The yellow mealworm (Tenebrio molitor) genome: a resource for the emerging insects as food and feed industry.</title>
        <authorList>
            <person name="Eriksson T."/>
            <person name="Andere A."/>
            <person name="Kelstrup H."/>
            <person name="Emery V."/>
            <person name="Picard C."/>
        </authorList>
    </citation>
    <scope>NUCLEOTIDE SEQUENCE</scope>
    <source>
        <strain evidence="8">Stoneville</strain>
        <tissue evidence="8">Whole head</tissue>
    </source>
</reference>
<dbReference type="SMART" id="SM00020">
    <property type="entry name" value="Tryp_SPc"/>
    <property type="match status" value="1"/>
</dbReference>
<dbReference type="PROSITE" id="PS00134">
    <property type="entry name" value="TRYPSIN_HIS"/>
    <property type="match status" value="1"/>
</dbReference>
<evidence type="ECO:0000256" key="3">
    <source>
        <dbReference type="ARBA" id="ARBA00023157"/>
    </source>
</evidence>
<dbReference type="GO" id="GO:0005576">
    <property type="term" value="C:extracellular region"/>
    <property type="evidence" value="ECO:0007669"/>
    <property type="project" value="UniProtKB-SubCell"/>
</dbReference>
<keyword evidence="3" id="KW-1015">Disulfide bond</keyword>
<sequence>MLSQRGLILLYLLYYIPALQRIIDVRLSECPSVIEKCCGSGQIEPSPTPPPKAACGYRNPDGIGIKIKNPTNEAEFGEFPWMVAVFTLEQKQSQLIYRCGGALIHPQAVLTAAHCVAVDDTQQLKIRAGEWDTQTKKEQYPFQDVEVDSIKIHPGYNSEILYNDIALLFLKKPVELAPHINVICLPPPNLTVDNARCLSTGWGKDVFGKEGQYQVILKKIDLPMVPRKECQESLRKTKLGKYFQLHRSFVCAGGEIGKDTCTGDGGGPLVCPIQGTERYFQVGIVAWGIGCGMENVPGIYGNVGLFRQWIDEQMGEKNLDITVYQF</sequence>
<evidence type="ECO:0000256" key="1">
    <source>
        <dbReference type="ARBA" id="ARBA00004613"/>
    </source>
</evidence>
<dbReference type="InterPro" id="IPR009003">
    <property type="entry name" value="Peptidase_S1_PA"/>
</dbReference>
<dbReference type="PANTHER" id="PTHR24258">
    <property type="entry name" value="SERINE PROTEASE-RELATED"/>
    <property type="match status" value="1"/>
</dbReference>
<evidence type="ECO:0000256" key="2">
    <source>
        <dbReference type="ARBA" id="ARBA00022525"/>
    </source>
</evidence>
<dbReference type="CDD" id="cd00190">
    <property type="entry name" value="Tryp_SPc"/>
    <property type="match status" value="1"/>
</dbReference>
<organism evidence="8 9">
    <name type="scientific">Tenebrio molitor</name>
    <name type="common">Yellow mealworm beetle</name>
    <dbReference type="NCBI Taxonomy" id="7067"/>
    <lineage>
        <taxon>Eukaryota</taxon>
        <taxon>Metazoa</taxon>
        <taxon>Ecdysozoa</taxon>
        <taxon>Arthropoda</taxon>
        <taxon>Hexapoda</taxon>
        <taxon>Insecta</taxon>
        <taxon>Pterygota</taxon>
        <taxon>Neoptera</taxon>
        <taxon>Endopterygota</taxon>
        <taxon>Coleoptera</taxon>
        <taxon>Polyphaga</taxon>
        <taxon>Cucujiformia</taxon>
        <taxon>Tenebrionidae</taxon>
        <taxon>Tenebrio</taxon>
    </lineage>
</organism>
<dbReference type="PROSITE" id="PS50240">
    <property type="entry name" value="TRYPSIN_DOM"/>
    <property type="match status" value="1"/>
</dbReference>
<evidence type="ECO:0000256" key="6">
    <source>
        <dbReference type="SAM" id="SignalP"/>
    </source>
</evidence>
<dbReference type="Pfam" id="PF00089">
    <property type="entry name" value="Trypsin"/>
    <property type="match status" value="1"/>
</dbReference>
<dbReference type="AlphaFoldDB" id="A0A8J6H6I0"/>
<name>A0A8J6H6I0_TENMO</name>
<evidence type="ECO:0000259" key="7">
    <source>
        <dbReference type="PROSITE" id="PS50240"/>
    </source>
</evidence>
<dbReference type="GO" id="GO:0004252">
    <property type="term" value="F:serine-type endopeptidase activity"/>
    <property type="evidence" value="ECO:0007669"/>
    <property type="project" value="InterPro"/>
</dbReference>